<dbReference type="GO" id="GO:0004789">
    <property type="term" value="F:thiamine-phosphate diphosphorylase activity"/>
    <property type="evidence" value="ECO:0007669"/>
    <property type="project" value="TreeGrafter"/>
</dbReference>
<name>A0A154L7U7_9PROT</name>
<dbReference type="InterPro" id="IPR013785">
    <property type="entry name" value="Aldolase_TIM"/>
</dbReference>
<evidence type="ECO:0000313" key="5">
    <source>
        <dbReference type="Proteomes" id="UP000076335"/>
    </source>
</evidence>
<dbReference type="GO" id="GO:0005737">
    <property type="term" value="C:cytoplasm"/>
    <property type="evidence" value="ECO:0007669"/>
    <property type="project" value="TreeGrafter"/>
</dbReference>
<comment type="pathway">
    <text evidence="1">Cofactor biosynthesis; thiamine diphosphate biosynthesis.</text>
</comment>
<dbReference type="Gene3D" id="3.20.20.70">
    <property type="entry name" value="Aldolase class I"/>
    <property type="match status" value="1"/>
</dbReference>
<reference evidence="4 5" key="1">
    <citation type="submission" date="2015-12" db="EMBL/GenBank/DDBJ databases">
        <title>Genome sequence of Thalassospira lucentensis MCCC 1A02072.</title>
        <authorList>
            <person name="Lu L."/>
            <person name="Lai Q."/>
            <person name="Shao Z."/>
            <person name="Qian P."/>
        </authorList>
    </citation>
    <scope>NUCLEOTIDE SEQUENCE [LARGE SCALE GENOMIC DNA]</scope>
    <source>
        <strain evidence="4 5">MCCC 1A02072</strain>
    </source>
</reference>
<feature type="domain" description="Thiamine phosphate synthase/TenI" evidence="3">
    <location>
        <begin position="49"/>
        <end position="207"/>
    </location>
</feature>
<dbReference type="PANTHER" id="PTHR20857:SF23">
    <property type="entry name" value="THIAMINE BIOSYNTHETIC BIFUNCTIONAL ENZYME"/>
    <property type="match status" value="1"/>
</dbReference>
<dbReference type="AlphaFoldDB" id="A0A154L7U7"/>
<evidence type="ECO:0000256" key="1">
    <source>
        <dbReference type="ARBA" id="ARBA00004948"/>
    </source>
</evidence>
<dbReference type="SUPFAM" id="SSF51391">
    <property type="entry name" value="Thiamin phosphate synthase"/>
    <property type="match status" value="1"/>
</dbReference>
<dbReference type="CDD" id="cd00564">
    <property type="entry name" value="TMP_TenI"/>
    <property type="match status" value="1"/>
</dbReference>
<keyword evidence="2" id="KW-0784">Thiamine biosynthesis</keyword>
<accession>A0A154L7U7</accession>
<gene>
    <name evidence="4" type="ORF">AUP42_14735</name>
</gene>
<proteinExistence type="predicted"/>
<protein>
    <recommendedName>
        <fullName evidence="3">Thiamine phosphate synthase/TenI domain-containing protein</fullName>
    </recommendedName>
</protein>
<organism evidence="4 5">
    <name type="scientific">Thalassospira lucentensis</name>
    <dbReference type="NCBI Taxonomy" id="168935"/>
    <lineage>
        <taxon>Bacteria</taxon>
        <taxon>Pseudomonadati</taxon>
        <taxon>Pseudomonadota</taxon>
        <taxon>Alphaproteobacteria</taxon>
        <taxon>Rhodospirillales</taxon>
        <taxon>Thalassospiraceae</taxon>
        <taxon>Thalassospira</taxon>
    </lineage>
</organism>
<dbReference type="RefSeq" id="WP_062950081.1">
    <property type="nucleotide sequence ID" value="NZ_CP136684.1"/>
</dbReference>
<evidence type="ECO:0000256" key="2">
    <source>
        <dbReference type="ARBA" id="ARBA00022977"/>
    </source>
</evidence>
<dbReference type="Proteomes" id="UP000076335">
    <property type="component" value="Unassembled WGS sequence"/>
</dbReference>
<evidence type="ECO:0000313" key="4">
    <source>
        <dbReference type="EMBL" id="KZB66787.1"/>
    </source>
</evidence>
<dbReference type="InterPro" id="IPR036206">
    <property type="entry name" value="ThiamineP_synth_sf"/>
</dbReference>
<dbReference type="InterPro" id="IPR022998">
    <property type="entry name" value="ThiamineP_synth_TenI"/>
</dbReference>
<dbReference type="GO" id="GO:0009228">
    <property type="term" value="P:thiamine biosynthetic process"/>
    <property type="evidence" value="ECO:0007669"/>
    <property type="project" value="UniProtKB-KW"/>
</dbReference>
<dbReference type="OrthoDB" id="8446047at2"/>
<dbReference type="PANTHER" id="PTHR20857">
    <property type="entry name" value="THIAMINE-PHOSPHATE PYROPHOSPHORYLASE"/>
    <property type="match status" value="1"/>
</dbReference>
<dbReference type="Pfam" id="PF02581">
    <property type="entry name" value="TMP-TENI"/>
    <property type="match status" value="1"/>
</dbReference>
<dbReference type="EMBL" id="LPVY01000005">
    <property type="protein sequence ID" value="KZB66787.1"/>
    <property type="molecule type" value="Genomic_DNA"/>
</dbReference>
<evidence type="ECO:0000259" key="3">
    <source>
        <dbReference type="Pfam" id="PF02581"/>
    </source>
</evidence>
<sequence>MDATLAKQARQLNLRNGGPNCPIPSIVLMTDEKRLPDPIPAIIGLPSRSMVIFRHYDLAPADRSKLAYRVRRTCRQYGHLCLIADDLALALHLDADGIHLPEYRIRKTPHAYRQIPRDMLVTSACHRLQTLHLLALLTPDQRPDGVLISPVFATESHPDQPGMAFSAFLQRTALCRSLGLIPIALGGINPDNVAMLRGSGVASLAGIGFSAT</sequence>
<comment type="caution">
    <text evidence="4">The sequence shown here is derived from an EMBL/GenBank/DDBJ whole genome shotgun (WGS) entry which is preliminary data.</text>
</comment>